<feature type="signal peptide" evidence="6">
    <location>
        <begin position="1"/>
        <end position="22"/>
    </location>
</feature>
<sequence length="257" mass="28673">KHAMHIFILINRAALLLTSCQTHENPSCFPCVLRLLRALIALFFSSLIISVIFAIIPLCYNVLLLAVAMKDSAIFLQALHFFIGLGALVSPLIADPFISEHCLGSNSTENATEVIHHFRSSFRSPVIHTENSPHSELVEEKASVVYAFWIMTLINVTLTRLLSLMGTLHRLLLFLYTDSYTLSVYNTPLPLTENYLHFGGCAITVLVTTAGMANSEKRDLVCGFVIGCLGFVFFLSMILCNRIHRNLTGKNNKLTWL</sequence>
<name>A0A8C2HPS1_CYPCA</name>
<evidence type="ECO:0000313" key="7">
    <source>
        <dbReference type="Ensembl" id="ENSCCRP00020058715.1"/>
    </source>
</evidence>
<dbReference type="Ensembl" id="ENSCCRT00020064704.1">
    <property type="protein sequence ID" value="ENSCCRP00020058715.1"/>
    <property type="gene ID" value="ENSCCRG00020027850.1"/>
</dbReference>
<feature type="transmembrane region" description="Helical" evidence="5">
    <location>
        <begin position="38"/>
        <end position="67"/>
    </location>
</feature>
<feature type="transmembrane region" description="Helical" evidence="5">
    <location>
        <begin position="144"/>
        <end position="164"/>
    </location>
</feature>
<evidence type="ECO:0000256" key="2">
    <source>
        <dbReference type="ARBA" id="ARBA00022692"/>
    </source>
</evidence>
<comment type="similarity">
    <text evidence="1">Belongs to the major facilitator superfamily.</text>
</comment>
<feature type="chain" id="PRO_5034827624" evidence="6">
    <location>
        <begin position="23"/>
        <end position="257"/>
    </location>
</feature>
<keyword evidence="6" id="KW-0732">Signal</keyword>
<dbReference type="AlphaFoldDB" id="A0A8C2HPS1"/>
<organism evidence="7 8">
    <name type="scientific">Cyprinus carpio</name>
    <name type="common">Common carp</name>
    <dbReference type="NCBI Taxonomy" id="7962"/>
    <lineage>
        <taxon>Eukaryota</taxon>
        <taxon>Metazoa</taxon>
        <taxon>Chordata</taxon>
        <taxon>Craniata</taxon>
        <taxon>Vertebrata</taxon>
        <taxon>Euteleostomi</taxon>
        <taxon>Actinopterygii</taxon>
        <taxon>Neopterygii</taxon>
        <taxon>Teleostei</taxon>
        <taxon>Ostariophysi</taxon>
        <taxon>Cypriniformes</taxon>
        <taxon>Cyprinidae</taxon>
        <taxon>Cyprininae</taxon>
        <taxon>Cyprinus</taxon>
    </lineage>
</organism>
<keyword evidence="2 5" id="KW-0812">Transmembrane</keyword>
<feature type="transmembrane region" description="Helical" evidence="5">
    <location>
        <begin position="220"/>
        <end position="239"/>
    </location>
</feature>
<protein>
    <submittedName>
        <fullName evidence="7">Uncharacterized protein</fullName>
    </submittedName>
</protein>
<evidence type="ECO:0000256" key="6">
    <source>
        <dbReference type="SAM" id="SignalP"/>
    </source>
</evidence>
<keyword evidence="4 5" id="KW-0472">Membrane</keyword>
<dbReference type="PANTHER" id="PTHR23121:SF10">
    <property type="entry name" value="MAJOR FACILITATOR SUPERFAMILY DOMAIN-CONTAINING PROTEIN 4A"/>
    <property type="match status" value="1"/>
</dbReference>
<dbReference type="Proteomes" id="UP000694701">
    <property type="component" value="Unplaced"/>
</dbReference>
<evidence type="ECO:0000256" key="1">
    <source>
        <dbReference type="ARBA" id="ARBA00008335"/>
    </source>
</evidence>
<evidence type="ECO:0000256" key="4">
    <source>
        <dbReference type="ARBA" id="ARBA00023136"/>
    </source>
</evidence>
<keyword evidence="3 5" id="KW-1133">Transmembrane helix</keyword>
<evidence type="ECO:0000313" key="8">
    <source>
        <dbReference type="Proteomes" id="UP000694701"/>
    </source>
</evidence>
<evidence type="ECO:0000256" key="3">
    <source>
        <dbReference type="ARBA" id="ARBA00022989"/>
    </source>
</evidence>
<feature type="transmembrane region" description="Helical" evidence="5">
    <location>
        <begin position="74"/>
        <end position="94"/>
    </location>
</feature>
<evidence type="ECO:0000256" key="5">
    <source>
        <dbReference type="SAM" id="Phobius"/>
    </source>
</evidence>
<dbReference type="PANTHER" id="PTHR23121">
    <property type="entry name" value="SODIUM-DEPENDENT GLUCOSE TRANSPORTER 1"/>
    <property type="match status" value="1"/>
</dbReference>
<reference evidence="7" key="1">
    <citation type="submission" date="2025-08" db="UniProtKB">
        <authorList>
            <consortium name="Ensembl"/>
        </authorList>
    </citation>
    <scope>IDENTIFICATION</scope>
</reference>
<accession>A0A8C2HPS1</accession>
<proteinExistence type="inferred from homology"/>